<dbReference type="OrthoDB" id="9971063at2759"/>
<protein>
    <recommendedName>
        <fullName evidence="4">HTH psq-type domain-containing protein</fullName>
    </recommendedName>
</protein>
<dbReference type="AlphaFoldDB" id="A0A4C1U138"/>
<name>A0A4C1U138_EUMVA</name>
<comment type="caution">
    <text evidence="2">The sequence shown here is derived from an EMBL/GenBank/DDBJ whole genome shotgun (WGS) entry which is preliminary data.</text>
</comment>
<evidence type="ECO:0000313" key="2">
    <source>
        <dbReference type="EMBL" id="GBP20083.1"/>
    </source>
</evidence>
<proteinExistence type="predicted"/>
<keyword evidence="3" id="KW-1185">Reference proteome</keyword>
<dbReference type="PANTHER" id="PTHR47326:SF1">
    <property type="entry name" value="HTH PSQ-TYPE DOMAIN-CONTAINING PROTEIN"/>
    <property type="match status" value="1"/>
</dbReference>
<dbReference type="PANTHER" id="PTHR47326">
    <property type="entry name" value="TRANSPOSABLE ELEMENT TC3 TRANSPOSASE-LIKE PROTEIN"/>
    <property type="match status" value="1"/>
</dbReference>
<evidence type="ECO:0000313" key="3">
    <source>
        <dbReference type="Proteomes" id="UP000299102"/>
    </source>
</evidence>
<dbReference type="EMBL" id="BGZK01000114">
    <property type="protein sequence ID" value="GBP20083.1"/>
    <property type="molecule type" value="Genomic_DNA"/>
</dbReference>
<accession>A0A4C1U138</accession>
<evidence type="ECO:0000256" key="1">
    <source>
        <dbReference type="SAM" id="MobiDB-lite"/>
    </source>
</evidence>
<sequence length="115" mass="13452">MRPALDSLENGSRSLKRPVQRWKNQNPGVQGLRKRSKTDSVTQSVRDNPDLSIRKRAVALNVHRSSLFRILHKDLKLHPYKIQLVQELKPQDAGQRLEFINRMIERFPTLTNILF</sequence>
<reference evidence="2 3" key="1">
    <citation type="journal article" date="2019" name="Commun. Biol.">
        <title>The bagworm genome reveals a unique fibroin gene that provides high tensile strength.</title>
        <authorList>
            <person name="Kono N."/>
            <person name="Nakamura H."/>
            <person name="Ohtoshi R."/>
            <person name="Tomita M."/>
            <person name="Numata K."/>
            <person name="Arakawa K."/>
        </authorList>
    </citation>
    <scope>NUCLEOTIDE SEQUENCE [LARGE SCALE GENOMIC DNA]</scope>
</reference>
<organism evidence="2 3">
    <name type="scientific">Eumeta variegata</name>
    <name type="common">Bagworm moth</name>
    <name type="synonym">Eumeta japonica</name>
    <dbReference type="NCBI Taxonomy" id="151549"/>
    <lineage>
        <taxon>Eukaryota</taxon>
        <taxon>Metazoa</taxon>
        <taxon>Ecdysozoa</taxon>
        <taxon>Arthropoda</taxon>
        <taxon>Hexapoda</taxon>
        <taxon>Insecta</taxon>
        <taxon>Pterygota</taxon>
        <taxon>Neoptera</taxon>
        <taxon>Endopterygota</taxon>
        <taxon>Lepidoptera</taxon>
        <taxon>Glossata</taxon>
        <taxon>Ditrysia</taxon>
        <taxon>Tineoidea</taxon>
        <taxon>Psychidae</taxon>
        <taxon>Oiketicinae</taxon>
        <taxon>Eumeta</taxon>
    </lineage>
</organism>
<gene>
    <name evidence="2" type="ORF">EVAR_13855_1</name>
</gene>
<feature type="region of interest" description="Disordered" evidence="1">
    <location>
        <begin position="1"/>
        <end position="48"/>
    </location>
</feature>
<evidence type="ECO:0008006" key="4">
    <source>
        <dbReference type="Google" id="ProtNLM"/>
    </source>
</evidence>
<dbReference type="Proteomes" id="UP000299102">
    <property type="component" value="Unassembled WGS sequence"/>
</dbReference>